<proteinExistence type="predicted"/>
<dbReference type="AlphaFoldDB" id="A0A2N9H6M0"/>
<protein>
    <submittedName>
        <fullName evidence="1">Uncharacterized protein</fullName>
    </submittedName>
</protein>
<gene>
    <name evidence="1" type="ORF">FSB_LOCUS37988</name>
</gene>
<reference evidence="1" key="1">
    <citation type="submission" date="2018-02" db="EMBL/GenBank/DDBJ databases">
        <authorList>
            <person name="Cohen D.B."/>
            <person name="Kent A.D."/>
        </authorList>
    </citation>
    <scope>NUCLEOTIDE SEQUENCE</scope>
</reference>
<name>A0A2N9H6M0_FAGSY</name>
<dbReference type="EMBL" id="OIVN01003290">
    <property type="protein sequence ID" value="SPD10106.1"/>
    <property type="molecule type" value="Genomic_DNA"/>
</dbReference>
<sequence>MIGVGIEAFDGALDDVSEDGVSTPVDGVIGGRGRVVVAVVEGRAGNLREGVRREWGCKIIFGFYGVGCVVFPWVDKVCLGWVSMGFAVGGRRQRRSLPSAWV</sequence>
<organism evidence="1">
    <name type="scientific">Fagus sylvatica</name>
    <name type="common">Beechnut</name>
    <dbReference type="NCBI Taxonomy" id="28930"/>
    <lineage>
        <taxon>Eukaryota</taxon>
        <taxon>Viridiplantae</taxon>
        <taxon>Streptophyta</taxon>
        <taxon>Embryophyta</taxon>
        <taxon>Tracheophyta</taxon>
        <taxon>Spermatophyta</taxon>
        <taxon>Magnoliopsida</taxon>
        <taxon>eudicotyledons</taxon>
        <taxon>Gunneridae</taxon>
        <taxon>Pentapetalae</taxon>
        <taxon>rosids</taxon>
        <taxon>fabids</taxon>
        <taxon>Fagales</taxon>
        <taxon>Fagaceae</taxon>
        <taxon>Fagus</taxon>
    </lineage>
</organism>
<accession>A0A2N9H6M0</accession>
<evidence type="ECO:0000313" key="1">
    <source>
        <dbReference type="EMBL" id="SPD10106.1"/>
    </source>
</evidence>